<keyword evidence="2" id="KW-1133">Transmembrane helix</keyword>
<organism evidence="3 4">
    <name type="scientific">Pseudonocardia asaccharolytica DSM 44247 = NBRC 16224</name>
    <dbReference type="NCBI Taxonomy" id="1123024"/>
    <lineage>
        <taxon>Bacteria</taxon>
        <taxon>Bacillati</taxon>
        <taxon>Actinomycetota</taxon>
        <taxon>Actinomycetes</taxon>
        <taxon>Pseudonocardiales</taxon>
        <taxon>Pseudonocardiaceae</taxon>
        <taxon>Pseudonocardia</taxon>
    </lineage>
</organism>
<keyword evidence="2" id="KW-0812">Transmembrane</keyword>
<dbReference type="EMBL" id="BJVI01000001">
    <property type="protein sequence ID" value="GEL16205.1"/>
    <property type="molecule type" value="Genomic_DNA"/>
</dbReference>
<sequence length="340" mass="33812">MTQPAETPVAKDSSRSGETGDDEARQLAPGPARLLVLAAGLLGVIIYFCAFSSAALLYLVQAPQLLLGGGLLAASAVLPRARTMLIPGAIIGVVGALAALQGAVVVSSGLDDLAGGFGGPASGSLPFILIVVLVLAFLEAAALVGAVLMEFGLLKVPTPRRASGSAGLGAGYGQQPGYGGQQPGYGGQQPYGQGPPSGYGPYGGYPQHPGYGGYGASQPPGYPPQQGAYSQQPTTAFGPQGSPGYGGYPPAQPPAAAEQSAPAWPGSPAQPVDVTRGMSGPDLPRPPEWAGPPTGPGPVGAEPGPGAEQQPGRHGGAEEMPPAEQTRTIPASDRDDRTGG</sequence>
<evidence type="ECO:0000256" key="2">
    <source>
        <dbReference type="SAM" id="Phobius"/>
    </source>
</evidence>
<proteinExistence type="predicted"/>
<feature type="region of interest" description="Disordered" evidence="1">
    <location>
        <begin position="165"/>
        <end position="340"/>
    </location>
</feature>
<dbReference type="AlphaFoldDB" id="A0A511CUF4"/>
<keyword evidence="2" id="KW-0472">Membrane</keyword>
<name>A0A511CUF4_9PSEU</name>
<evidence type="ECO:0000256" key="1">
    <source>
        <dbReference type="SAM" id="MobiDB-lite"/>
    </source>
</evidence>
<keyword evidence="4" id="KW-1185">Reference proteome</keyword>
<evidence type="ECO:0000313" key="4">
    <source>
        <dbReference type="Proteomes" id="UP000321328"/>
    </source>
</evidence>
<feature type="compositionally biased region" description="Gly residues" evidence="1">
    <location>
        <begin position="166"/>
        <end position="203"/>
    </location>
</feature>
<dbReference type="Proteomes" id="UP000321328">
    <property type="component" value="Unassembled WGS sequence"/>
</dbReference>
<dbReference type="InterPro" id="IPR035166">
    <property type="entry name" value="DUF5336"/>
</dbReference>
<accession>A0A511CUF4</accession>
<feature type="transmembrane region" description="Helical" evidence="2">
    <location>
        <begin position="127"/>
        <end position="151"/>
    </location>
</feature>
<dbReference type="STRING" id="1123024.GCA_000423625_01149"/>
<feature type="compositionally biased region" description="Low complexity" evidence="1">
    <location>
        <begin position="254"/>
        <end position="266"/>
    </location>
</feature>
<dbReference type="RefSeq" id="WP_028929242.1">
    <property type="nucleotide sequence ID" value="NZ_AUII01000003.1"/>
</dbReference>
<dbReference type="Pfam" id="PF17270">
    <property type="entry name" value="DUF5336"/>
    <property type="match status" value="1"/>
</dbReference>
<protein>
    <submittedName>
        <fullName evidence="3">Uncharacterized protein</fullName>
    </submittedName>
</protein>
<feature type="transmembrane region" description="Helical" evidence="2">
    <location>
        <begin position="34"/>
        <end position="56"/>
    </location>
</feature>
<feature type="region of interest" description="Disordered" evidence="1">
    <location>
        <begin position="1"/>
        <end position="25"/>
    </location>
</feature>
<comment type="caution">
    <text evidence="3">The sequence shown here is derived from an EMBL/GenBank/DDBJ whole genome shotgun (WGS) entry which is preliminary data.</text>
</comment>
<feature type="transmembrane region" description="Helical" evidence="2">
    <location>
        <begin position="62"/>
        <end position="78"/>
    </location>
</feature>
<gene>
    <name evidence="3" type="ORF">PA7_00420</name>
</gene>
<evidence type="ECO:0000313" key="3">
    <source>
        <dbReference type="EMBL" id="GEL16205.1"/>
    </source>
</evidence>
<reference evidence="3 4" key="1">
    <citation type="submission" date="2019-07" db="EMBL/GenBank/DDBJ databases">
        <title>Whole genome shotgun sequence of Pseudonocardia asaccharolytica NBRC 16224.</title>
        <authorList>
            <person name="Hosoyama A."/>
            <person name="Uohara A."/>
            <person name="Ohji S."/>
            <person name="Ichikawa N."/>
        </authorList>
    </citation>
    <scope>NUCLEOTIDE SEQUENCE [LARGE SCALE GENOMIC DNA]</scope>
    <source>
        <strain evidence="3 4">NBRC 16224</strain>
    </source>
</reference>
<feature type="compositionally biased region" description="Low complexity" evidence="1">
    <location>
        <begin position="216"/>
        <end position="240"/>
    </location>
</feature>
<feature type="compositionally biased region" description="Pro residues" evidence="1">
    <location>
        <begin position="283"/>
        <end position="296"/>
    </location>
</feature>
<feature type="transmembrane region" description="Helical" evidence="2">
    <location>
        <begin position="85"/>
        <end position="107"/>
    </location>
</feature>